<dbReference type="SUPFAM" id="SSF55073">
    <property type="entry name" value="Nucleotide cyclase"/>
    <property type="match status" value="1"/>
</dbReference>
<gene>
    <name evidence="1" type="ORF">F4556_003681</name>
</gene>
<proteinExistence type="predicted"/>
<name>A0A7W7SEY8_9ACTN</name>
<dbReference type="InterPro" id="IPR029787">
    <property type="entry name" value="Nucleotide_cyclase"/>
</dbReference>
<organism evidence="1 2">
    <name type="scientific">Kitasatospora gansuensis</name>
    <dbReference type="NCBI Taxonomy" id="258050"/>
    <lineage>
        <taxon>Bacteria</taxon>
        <taxon>Bacillati</taxon>
        <taxon>Actinomycetota</taxon>
        <taxon>Actinomycetes</taxon>
        <taxon>Kitasatosporales</taxon>
        <taxon>Streptomycetaceae</taxon>
        <taxon>Kitasatospora</taxon>
    </lineage>
</organism>
<keyword evidence="2" id="KW-1185">Reference proteome</keyword>
<evidence type="ECO:0008006" key="3">
    <source>
        <dbReference type="Google" id="ProtNLM"/>
    </source>
</evidence>
<dbReference type="AlphaFoldDB" id="A0A7W7SEY8"/>
<evidence type="ECO:0000313" key="1">
    <source>
        <dbReference type="EMBL" id="MBB4948146.1"/>
    </source>
</evidence>
<reference evidence="1 2" key="1">
    <citation type="submission" date="2020-08" db="EMBL/GenBank/DDBJ databases">
        <title>Sequencing the genomes of 1000 actinobacteria strains.</title>
        <authorList>
            <person name="Klenk H.-P."/>
        </authorList>
    </citation>
    <scope>NUCLEOTIDE SEQUENCE [LARGE SCALE GENOMIC DNA]</scope>
    <source>
        <strain evidence="1 2">DSM 44786</strain>
    </source>
</reference>
<accession>A0A7W7SEY8</accession>
<dbReference type="Proteomes" id="UP000573327">
    <property type="component" value="Unassembled WGS sequence"/>
</dbReference>
<evidence type="ECO:0000313" key="2">
    <source>
        <dbReference type="Proteomes" id="UP000573327"/>
    </source>
</evidence>
<protein>
    <recommendedName>
        <fullName evidence="3">Guanylate cyclase domain-containing protein</fullName>
    </recommendedName>
</protein>
<dbReference type="RefSeq" id="WP_221503642.1">
    <property type="nucleotide sequence ID" value="NZ_JACHJR010000001.1"/>
</dbReference>
<dbReference type="EMBL" id="JACHJR010000001">
    <property type="protein sequence ID" value="MBB4948146.1"/>
    <property type="molecule type" value="Genomic_DNA"/>
</dbReference>
<comment type="caution">
    <text evidence="1">The sequence shown here is derived from an EMBL/GenBank/DDBJ whole genome shotgun (WGS) entry which is preliminary data.</text>
</comment>
<sequence length="248" mass="26781">MSRFQGGPRRLLLSADVKGYGQEDERSQFDIQRALVRILDEAAEAVGFDRTAWIRQGAGDGELAILPDGVSEAKVVDDYVAELQAVLERHNHRVRTEHWLRLRLAVHFGTAHPADNGYAGHGVVLVSRLVDSDPLRQALIAAPESCLAVILSEQVYTDTVLQRLTKLSPKEFRQVAVEKKERQVTAWLRVPGANTHALDLGATASVPVAPVPESAARPAPAGIVLNGPVHAPGSVFGVGTVNNHGVPR</sequence>
<dbReference type="Gene3D" id="3.30.70.1230">
    <property type="entry name" value="Nucleotide cyclase"/>
    <property type="match status" value="1"/>
</dbReference>